<evidence type="ECO:0000313" key="2">
    <source>
        <dbReference type="EMBL" id="MPN08498.1"/>
    </source>
</evidence>
<comment type="caution">
    <text evidence="2">The sequence shown here is derived from an EMBL/GenBank/DDBJ whole genome shotgun (WGS) entry which is preliminary data.</text>
</comment>
<sequence length="58" mass="7030">MIFILCIADLYKAIFCGIRWLGNQNKEIKPRGIDKKEYMERRRQENQKKNKEELEAND</sequence>
<gene>
    <name evidence="2" type="ORF">SDC9_155780</name>
</gene>
<reference evidence="2" key="1">
    <citation type="submission" date="2019-08" db="EMBL/GenBank/DDBJ databases">
        <authorList>
            <person name="Kucharzyk K."/>
            <person name="Murdoch R.W."/>
            <person name="Higgins S."/>
            <person name="Loffler F."/>
        </authorList>
    </citation>
    <scope>NUCLEOTIDE SEQUENCE</scope>
</reference>
<organism evidence="2">
    <name type="scientific">bioreactor metagenome</name>
    <dbReference type="NCBI Taxonomy" id="1076179"/>
    <lineage>
        <taxon>unclassified sequences</taxon>
        <taxon>metagenomes</taxon>
        <taxon>ecological metagenomes</taxon>
    </lineage>
</organism>
<dbReference type="EMBL" id="VSSQ01054547">
    <property type="protein sequence ID" value="MPN08498.1"/>
    <property type="molecule type" value="Genomic_DNA"/>
</dbReference>
<protein>
    <submittedName>
        <fullName evidence="2">Uncharacterized protein</fullName>
    </submittedName>
</protein>
<evidence type="ECO:0000256" key="1">
    <source>
        <dbReference type="SAM" id="MobiDB-lite"/>
    </source>
</evidence>
<proteinExistence type="predicted"/>
<dbReference type="AlphaFoldDB" id="A0A645F2F6"/>
<accession>A0A645F2F6</accession>
<feature type="region of interest" description="Disordered" evidence="1">
    <location>
        <begin position="38"/>
        <end position="58"/>
    </location>
</feature>
<name>A0A645F2F6_9ZZZZ</name>